<reference evidence="1 2" key="2">
    <citation type="submission" date="2018-11" db="EMBL/GenBank/DDBJ databases">
        <authorList>
            <consortium name="Pathogen Informatics"/>
        </authorList>
    </citation>
    <scope>NUCLEOTIDE SEQUENCE [LARGE SCALE GENOMIC DNA]</scope>
</reference>
<dbReference type="OrthoDB" id="10473327at2759"/>
<name>A0A183D0J9_9BILA</name>
<reference evidence="3" key="1">
    <citation type="submission" date="2016-06" db="UniProtKB">
        <authorList>
            <consortium name="WormBaseParasite"/>
        </authorList>
    </citation>
    <scope>IDENTIFICATION</scope>
</reference>
<keyword evidence="2" id="KW-1185">Reference proteome</keyword>
<protein>
    <submittedName>
        <fullName evidence="1 3">Uncharacterized protein</fullName>
    </submittedName>
</protein>
<gene>
    <name evidence="1" type="ORF">GPUH_LOCUS2240</name>
</gene>
<accession>A0A183D0J9</accession>
<proteinExistence type="predicted"/>
<organism evidence="3">
    <name type="scientific">Gongylonema pulchrum</name>
    <dbReference type="NCBI Taxonomy" id="637853"/>
    <lineage>
        <taxon>Eukaryota</taxon>
        <taxon>Metazoa</taxon>
        <taxon>Ecdysozoa</taxon>
        <taxon>Nematoda</taxon>
        <taxon>Chromadorea</taxon>
        <taxon>Rhabditida</taxon>
        <taxon>Spirurina</taxon>
        <taxon>Spiruromorpha</taxon>
        <taxon>Spiruroidea</taxon>
        <taxon>Gongylonematidae</taxon>
        <taxon>Gongylonema</taxon>
    </lineage>
</organism>
<dbReference type="AlphaFoldDB" id="A0A183D0J9"/>
<sequence length="95" mass="10572">MAIAEMTDSPVFRAKFINAVVDVPISMLLRPGPLGLFVCEKPPTVRLIGLSASFSFIVDLSTFNLAEILDDGLGWNLPLIFTFIFHHFDYKLKGD</sequence>
<dbReference type="EMBL" id="UYRT01003228">
    <property type="protein sequence ID" value="VDK32971.1"/>
    <property type="molecule type" value="Genomic_DNA"/>
</dbReference>
<evidence type="ECO:0000313" key="2">
    <source>
        <dbReference type="Proteomes" id="UP000271098"/>
    </source>
</evidence>
<evidence type="ECO:0000313" key="1">
    <source>
        <dbReference type="EMBL" id="VDK32971.1"/>
    </source>
</evidence>
<dbReference type="WBParaSite" id="GPUH_0000224501-mRNA-1">
    <property type="protein sequence ID" value="GPUH_0000224501-mRNA-1"/>
    <property type="gene ID" value="GPUH_0000224501"/>
</dbReference>
<dbReference type="Proteomes" id="UP000271098">
    <property type="component" value="Unassembled WGS sequence"/>
</dbReference>
<evidence type="ECO:0000313" key="3">
    <source>
        <dbReference type="WBParaSite" id="GPUH_0000224501-mRNA-1"/>
    </source>
</evidence>